<dbReference type="RefSeq" id="WP_027972648.1">
    <property type="nucleotide sequence ID" value="NZ_CEHU01000017.1"/>
</dbReference>
<dbReference type="EMBL" id="FIGO01000003">
    <property type="protein sequence ID" value="CYU57470.1"/>
    <property type="molecule type" value="Genomic_DNA"/>
</dbReference>
<dbReference type="Proteomes" id="UP000073485">
    <property type="component" value="Unassembled WGS sequence"/>
</dbReference>
<organism evidence="1 2">
    <name type="scientific">Streptococcus suis</name>
    <dbReference type="NCBI Taxonomy" id="1307"/>
    <lineage>
        <taxon>Bacteria</taxon>
        <taxon>Bacillati</taxon>
        <taxon>Bacillota</taxon>
        <taxon>Bacilli</taxon>
        <taxon>Lactobacillales</taxon>
        <taxon>Streptococcaceae</taxon>
        <taxon>Streptococcus</taxon>
    </lineage>
</organism>
<dbReference type="AlphaFoldDB" id="A0A0Z8F1C7"/>
<evidence type="ECO:0000313" key="1">
    <source>
        <dbReference type="EMBL" id="CYU57470.1"/>
    </source>
</evidence>
<accession>A0A0Z8F1C7</accession>
<proteinExistence type="predicted"/>
<reference evidence="1 2" key="1">
    <citation type="submission" date="2016-02" db="EMBL/GenBank/DDBJ databases">
        <authorList>
            <consortium name="Pathogen Informatics"/>
        </authorList>
    </citation>
    <scope>NUCLEOTIDE SEQUENCE [LARGE SCALE GENOMIC DNA]</scope>
    <source>
        <strain evidence="1 2">LSS48</strain>
    </source>
</reference>
<evidence type="ECO:0000313" key="2">
    <source>
        <dbReference type="Proteomes" id="UP000073485"/>
    </source>
</evidence>
<name>A0A0Z8F1C7_STRSU</name>
<sequence>MTDNIPTIDRKKDHYLKSYEIIASNFIESPLTVGIDKITLSFDANVSIDKQKFNLFRKNFPKNININSLFLTNGKINNISYKDSEIGKISILGNNINKNGQCLCNFELINGSLNIKTSNIAEIKERLFISLIELESKTGIRINITLNNDVIIKSIELAFTFTTKNRIPLFTRLLLHKCLSNNKQPDKKVYPIKDDKLDHHIICSSEGYNLSFVTYDKTAKCENDGYLEENVEHGFRIYRFEITLKKSNVKKFLETDELFKLKTENIHSYLRNTIKNGFNNLIKEINHSVIETDKLLEKVYFESNQNDYIEQFFLELLRLPMENVTTILLDEEIILYLKLTYLKNKSNRSRTIEYILTKIMKRSNFGDYPLSIMSTWQTLFLLKLMNQSLERGYEPNKKYSIFFEDIKFKAIYLRQYPIEKRKELYDEIKKNRTKSTTVNSLYRKRWDELDTSRITITITPEKK</sequence>
<protein>
    <submittedName>
        <fullName evidence="1">Uncharacterized protein</fullName>
    </submittedName>
</protein>
<gene>
    <name evidence="1" type="ORF">ERS132410_00562</name>
</gene>